<keyword evidence="2" id="KW-1185">Reference proteome</keyword>
<proteinExistence type="predicted"/>
<organism evidence="1 2">
    <name type="scientific">Brevundimonas staleyi</name>
    <dbReference type="NCBI Taxonomy" id="74326"/>
    <lineage>
        <taxon>Bacteria</taxon>
        <taxon>Pseudomonadati</taxon>
        <taxon>Pseudomonadota</taxon>
        <taxon>Alphaproteobacteria</taxon>
        <taxon>Caulobacterales</taxon>
        <taxon>Caulobacteraceae</taxon>
        <taxon>Brevundimonas</taxon>
    </lineage>
</organism>
<dbReference type="RefSeq" id="WP_374037312.1">
    <property type="nucleotide sequence ID" value="NZ_CP169082.1"/>
</dbReference>
<protein>
    <submittedName>
        <fullName evidence="1">Type II toxin-antitoxin system RelE/ParE family toxin</fullName>
    </submittedName>
</protein>
<dbReference type="Proteomes" id="UP001596152">
    <property type="component" value="Unassembled WGS sequence"/>
</dbReference>
<reference evidence="2" key="1">
    <citation type="journal article" date="2019" name="Int. J. Syst. Evol. Microbiol.">
        <title>The Global Catalogue of Microorganisms (GCM) 10K type strain sequencing project: providing services to taxonomists for standard genome sequencing and annotation.</title>
        <authorList>
            <consortium name="The Broad Institute Genomics Platform"/>
            <consortium name="The Broad Institute Genome Sequencing Center for Infectious Disease"/>
            <person name="Wu L."/>
            <person name="Ma J."/>
        </authorList>
    </citation>
    <scope>NUCLEOTIDE SEQUENCE [LARGE SCALE GENOMIC DNA]</scope>
    <source>
        <strain evidence="2">JCM 12125</strain>
    </source>
</reference>
<gene>
    <name evidence="1" type="ORF">ACFPIE_09480</name>
</gene>
<evidence type="ECO:0000313" key="2">
    <source>
        <dbReference type="Proteomes" id="UP001596152"/>
    </source>
</evidence>
<name>A0ABW0FRW2_9CAUL</name>
<accession>A0ABW0FRW2</accession>
<evidence type="ECO:0000313" key="1">
    <source>
        <dbReference type="EMBL" id="MFC5344144.1"/>
    </source>
</evidence>
<sequence>MHTVRFYETPVGRPVIREWLRSFDKPDRERLGYDLKRIQIGFPMGLPLCRSLGGGLWEVRSSLEGNREVRMIFFHDPRQKMLVVVHGFLKKTQRTPKAEIEIASRRMKECSL</sequence>
<comment type="caution">
    <text evidence="1">The sequence shown here is derived from an EMBL/GenBank/DDBJ whole genome shotgun (WGS) entry which is preliminary data.</text>
</comment>
<dbReference type="InterPro" id="IPR009241">
    <property type="entry name" value="HigB-like"/>
</dbReference>
<dbReference type="Pfam" id="PF05973">
    <property type="entry name" value="Gp49"/>
    <property type="match status" value="1"/>
</dbReference>
<dbReference type="EMBL" id="JBHSLF010000018">
    <property type="protein sequence ID" value="MFC5344144.1"/>
    <property type="molecule type" value="Genomic_DNA"/>
</dbReference>